<evidence type="ECO:0000259" key="2">
    <source>
        <dbReference type="Pfam" id="PF18135"/>
    </source>
</evidence>
<keyword evidence="3" id="KW-0808">Transferase</keyword>
<reference evidence="3" key="1">
    <citation type="journal article" date="2013" name="Environ. Microbiol.">
        <title>Microbiota from the distal guts of lean and obese adolescents exhibit partial functional redundancy besides clear differences in community structure.</title>
        <authorList>
            <person name="Ferrer M."/>
            <person name="Ruiz A."/>
            <person name="Lanza F."/>
            <person name="Haange S.B."/>
            <person name="Oberbach A."/>
            <person name="Till H."/>
            <person name="Bargiela R."/>
            <person name="Campoy C."/>
            <person name="Segura M.T."/>
            <person name="Richter M."/>
            <person name="von Bergen M."/>
            <person name="Seifert J."/>
            <person name="Suarez A."/>
        </authorList>
    </citation>
    <scope>NUCLEOTIDE SEQUENCE</scope>
</reference>
<comment type="caution">
    <text evidence="3">The sequence shown here is derived from an EMBL/GenBank/DDBJ whole genome shotgun (WGS) entry which is preliminary data.</text>
</comment>
<dbReference type="Pfam" id="PF18135">
    <property type="entry name" value="Type_ISP_C"/>
    <property type="match status" value="1"/>
</dbReference>
<organism evidence="3">
    <name type="scientific">human gut metagenome</name>
    <dbReference type="NCBI Taxonomy" id="408170"/>
    <lineage>
        <taxon>unclassified sequences</taxon>
        <taxon>metagenomes</taxon>
        <taxon>organismal metagenomes</taxon>
    </lineage>
</organism>
<dbReference type="GO" id="GO:0008168">
    <property type="term" value="F:methyltransferase activity"/>
    <property type="evidence" value="ECO:0007669"/>
    <property type="project" value="UniProtKB-KW"/>
</dbReference>
<evidence type="ECO:0000256" key="1">
    <source>
        <dbReference type="SAM" id="MobiDB-lite"/>
    </source>
</evidence>
<proteinExistence type="predicted"/>
<keyword evidence="3" id="KW-0489">Methyltransferase</keyword>
<dbReference type="InterPro" id="IPR041635">
    <property type="entry name" value="Type_ISP_LLaBIII_C"/>
</dbReference>
<feature type="domain" description="Type ISP restriction-modification enzyme LLaBIII C-terminal specificity" evidence="2">
    <location>
        <begin position="37"/>
        <end position="151"/>
    </location>
</feature>
<feature type="region of interest" description="Disordered" evidence="1">
    <location>
        <begin position="153"/>
        <end position="180"/>
    </location>
</feature>
<sequence length="180" mass="20890">MANIPFVKLQPSAPEYFFVPKNYGAKAAYDRGFSVTELFPVNSVGIVTTRDELLIKDSPEEVETLIRDFITMEDAELRTRYNIGKDSRDWSVARAKADIGNVVDTAKITPIEYRPFDRKYLYYTGKTTGIVARPRFQVMRHFAAEKNFGFGGMPPNQKRKLDTHIPHKKYNPRYFRRSKR</sequence>
<accession>K1SF71</accession>
<dbReference type="GO" id="GO:0032259">
    <property type="term" value="P:methylation"/>
    <property type="evidence" value="ECO:0007669"/>
    <property type="project" value="UniProtKB-KW"/>
</dbReference>
<feature type="compositionally biased region" description="Basic residues" evidence="1">
    <location>
        <begin position="166"/>
        <end position="180"/>
    </location>
</feature>
<dbReference type="AlphaFoldDB" id="K1SF71"/>
<protein>
    <submittedName>
        <fullName evidence="3">Adenine specific DNA methyltransferase</fullName>
    </submittedName>
</protein>
<gene>
    <name evidence="3" type="ORF">OBE_13155</name>
</gene>
<dbReference type="EMBL" id="AJWZ01009085">
    <property type="protein sequence ID" value="EKC52310.1"/>
    <property type="molecule type" value="Genomic_DNA"/>
</dbReference>
<name>K1SF71_9ZZZZ</name>
<evidence type="ECO:0000313" key="3">
    <source>
        <dbReference type="EMBL" id="EKC52310.1"/>
    </source>
</evidence>